<reference evidence="2 3" key="1">
    <citation type="submission" date="2023-07" db="EMBL/GenBank/DDBJ databases">
        <title>Genomic Encyclopedia of Type Strains, Phase IV (KMG-IV): sequencing the most valuable type-strain genomes for metagenomic binning, comparative biology and taxonomic classification.</title>
        <authorList>
            <person name="Goeker M."/>
        </authorList>
    </citation>
    <scope>NUCLEOTIDE SEQUENCE [LARGE SCALE GENOMIC DNA]</scope>
    <source>
        <strain evidence="2 3">DSM 15561</strain>
    </source>
</reference>
<keyword evidence="1" id="KW-0472">Membrane</keyword>
<evidence type="ECO:0000313" key="3">
    <source>
        <dbReference type="Proteomes" id="UP001235094"/>
    </source>
</evidence>
<feature type="transmembrane region" description="Helical" evidence="1">
    <location>
        <begin position="12"/>
        <end position="31"/>
    </location>
</feature>
<evidence type="ECO:0000256" key="1">
    <source>
        <dbReference type="SAM" id="Phobius"/>
    </source>
</evidence>
<keyword evidence="3" id="KW-1185">Reference proteome</keyword>
<gene>
    <name evidence="2" type="ORF">QOZ99_004260</name>
</gene>
<protein>
    <submittedName>
        <fullName evidence="2">Uncharacterized protein</fullName>
    </submittedName>
</protein>
<sequence length="39" mass="4185">MSILGFEPITVVSAMYVLGFAGMMIVAFDAMSDRGQDGR</sequence>
<organism evidence="2 3">
    <name type="scientific">Ancylobacter amanitiformis</name>
    <dbReference type="NCBI Taxonomy" id="217069"/>
    <lineage>
        <taxon>Bacteria</taxon>
        <taxon>Pseudomonadati</taxon>
        <taxon>Pseudomonadota</taxon>
        <taxon>Alphaproteobacteria</taxon>
        <taxon>Hyphomicrobiales</taxon>
        <taxon>Xanthobacteraceae</taxon>
        <taxon>Ancylobacter</taxon>
    </lineage>
</organism>
<accession>A0ABU0LX89</accession>
<evidence type="ECO:0000313" key="2">
    <source>
        <dbReference type="EMBL" id="MDQ0513341.1"/>
    </source>
</evidence>
<proteinExistence type="predicted"/>
<name>A0ABU0LX89_9HYPH</name>
<comment type="caution">
    <text evidence="2">The sequence shown here is derived from an EMBL/GenBank/DDBJ whole genome shotgun (WGS) entry which is preliminary data.</text>
</comment>
<dbReference type="EMBL" id="JAUSVR010000027">
    <property type="protein sequence ID" value="MDQ0513341.1"/>
    <property type="molecule type" value="Genomic_DNA"/>
</dbReference>
<dbReference type="Proteomes" id="UP001235094">
    <property type="component" value="Unassembled WGS sequence"/>
</dbReference>
<keyword evidence="1" id="KW-1133">Transmembrane helix</keyword>
<keyword evidence="1" id="KW-0812">Transmembrane</keyword>